<dbReference type="AlphaFoldDB" id="A0A8D9H763"/>
<proteinExistence type="predicted"/>
<organism evidence="1 2">
    <name type="scientific">Brassica campestris</name>
    <name type="common">Field mustard</name>
    <dbReference type="NCBI Taxonomy" id="3711"/>
    <lineage>
        <taxon>Eukaryota</taxon>
        <taxon>Viridiplantae</taxon>
        <taxon>Streptophyta</taxon>
        <taxon>Embryophyta</taxon>
        <taxon>Tracheophyta</taxon>
        <taxon>Spermatophyta</taxon>
        <taxon>Magnoliopsida</taxon>
        <taxon>eudicotyledons</taxon>
        <taxon>Gunneridae</taxon>
        <taxon>Pentapetalae</taxon>
        <taxon>rosids</taxon>
        <taxon>malvids</taxon>
        <taxon>Brassicales</taxon>
        <taxon>Brassicaceae</taxon>
        <taxon>Brassiceae</taxon>
        <taxon>Brassica</taxon>
    </lineage>
</organism>
<protein>
    <submittedName>
        <fullName evidence="1">Uncharacterized protein</fullName>
    </submittedName>
</protein>
<dbReference type="Gramene" id="A02p19560.2_BraZ1">
    <property type="protein sequence ID" value="A02p19560.2_BraZ1.CDS.1"/>
    <property type="gene ID" value="A02g19560.2_BraZ1"/>
</dbReference>
<gene>
    <name evidence="1" type="ORF">BRAPAZ1V2_A02P19560.2</name>
</gene>
<accession>A0A8D9H763</accession>
<dbReference type="EMBL" id="LS974618">
    <property type="protein sequence ID" value="CAG7893004.1"/>
    <property type="molecule type" value="Genomic_DNA"/>
</dbReference>
<evidence type="ECO:0000313" key="1">
    <source>
        <dbReference type="EMBL" id="CAG7893004.1"/>
    </source>
</evidence>
<dbReference type="Proteomes" id="UP000694005">
    <property type="component" value="Chromosome A02"/>
</dbReference>
<sequence length="41" mass="4801">MAKQHKPTIIRAFVFWDVFVLFFNGPRVVKLIPCNHAVWAC</sequence>
<name>A0A8D9H763_BRACM</name>
<reference evidence="1 2" key="1">
    <citation type="submission" date="2021-07" db="EMBL/GenBank/DDBJ databases">
        <authorList>
            <consortium name="Genoscope - CEA"/>
            <person name="William W."/>
        </authorList>
    </citation>
    <scope>NUCLEOTIDE SEQUENCE [LARGE SCALE GENOMIC DNA]</scope>
</reference>
<evidence type="ECO:0000313" key="2">
    <source>
        <dbReference type="Proteomes" id="UP000694005"/>
    </source>
</evidence>